<dbReference type="RefSeq" id="WP_314801337.1">
    <property type="nucleotide sequence ID" value="NZ_CP130319.1"/>
</dbReference>
<dbReference type="Proteomes" id="UP001304650">
    <property type="component" value="Chromosome"/>
</dbReference>
<evidence type="ECO:0000313" key="2">
    <source>
        <dbReference type="Proteomes" id="UP001304650"/>
    </source>
</evidence>
<name>A0AA96RL54_9BACL</name>
<protein>
    <recommendedName>
        <fullName evidence="3">Cytosolic protein</fullName>
    </recommendedName>
</protein>
<sequence length="78" mass="9380">MKEVTSLSDQELDHELTAHEYPRQIPDFQFLSTKKPEEWTEIELLQLHRTMSDLSPYLHEQDTAMHNQITREMERRGI</sequence>
<evidence type="ECO:0000313" key="1">
    <source>
        <dbReference type="EMBL" id="WNR45006.1"/>
    </source>
</evidence>
<evidence type="ECO:0008006" key="3">
    <source>
        <dbReference type="Google" id="ProtNLM"/>
    </source>
</evidence>
<keyword evidence="2" id="KW-1185">Reference proteome</keyword>
<reference evidence="1" key="1">
    <citation type="submission" date="2022-02" db="EMBL/GenBank/DDBJ databases">
        <title>Paenibacillus sp. MBLB1832 Whole Genome Shotgun Sequencing.</title>
        <authorList>
            <person name="Hwang C.Y."/>
            <person name="Cho E.-S."/>
            <person name="Seo M.-J."/>
        </authorList>
    </citation>
    <scope>NUCLEOTIDE SEQUENCE</scope>
    <source>
        <strain evidence="1">MBLB1832</strain>
    </source>
</reference>
<dbReference type="AlphaFoldDB" id="A0AA96RL54"/>
<dbReference type="EMBL" id="CP130319">
    <property type="protein sequence ID" value="WNR45006.1"/>
    <property type="molecule type" value="Genomic_DNA"/>
</dbReference>
<proteinExistence type="predicted"/>
<accession>A0AA96RL54</accession>
<dbReference type="KEGG" id="proo:MJB10_02305"/>
<organism evidence="1 2">
    <name type="scientific">Paenibacillus roseopurpureus</name>
    <dbReference type="NCBI Taxonomy" id="2918901"/>
    <lineage>
        <taxon>Bacteria</taxon>
        <taxon>Bacillati</taxon>
        <taxon>Bacillota</taxon>
        <taxon>Bacilli</taxon>
        <taxon>Bacillales</taxon>
        <taxon>Paenibacillaceae</taxon>
        <taxon>Paenibacillus</taxon>
    </lineage>
</organism>
<gene>
    <name evidence="1" type="ORF">MJB10_02305</name>
</gene>